<reference evidence="2" key="1">
    <citation type="submission" date="2025-08" db="UniProtKB">
        <authorList>
            <consortium name="RefSeq"/>
        </authorList>
    </citation>
    <scope>IDENTIFICATION</scope>
    <source>
        <tissue evidence="2">Gonads</tissue>
    </source>
</reference>
<name>A0A2R2MID1_LINAN</name>
<feature type="non-terminal residue" evidence="2">
    <location>
        <position position="1"/>
    </location>
</feature>
<evidence type="ECO:0000313" key="2">
    <source>
        <dbReference type="RefSeq" id="XP_023929968.1"/>
    </source>
</evidence>
<gene>
    <name evidence="2" type="primary">LOC106175518</name>
</gene>
<dbReference type="RefSeq" id="XP_023929968.1">
    <property type="nucleotide sequence ID" value="XM_024074200.1"/>
</dbReference>
<evidence type="ECO:0000313" key="1">
    <source>
        <dbReference type="Proteomes" id="UP000085678"/>
    </source>
</evidence>
<dbReference type="GeneID" id="106175518"/>
<dbReference type="Proteomes" id="UP000085678">
    <property type="component" value="Unplaced"/>
</dbReference>
<accession>A0A2R2MID1</accession>
<protein>
    <submittedName>
        <fullName evidence="2">Uncharacterized protein LOC106175518</fullName>
    </submittedName>
</protein>
<proteinExistence type="predicted"/>
<dbReference type="STRING" id="7574.A0A2R2MID1"/>
<organism evidence="1 2">
    <name type="scientific">Lingula anatina</name>
    <name type="common">Brachiopod</name>
    <name type="synonym">Lingula unguis</name>
    <dbReference type="NCBI Taxonomy" id="7574"/>
    <lineage>
        <taxon>Eukaryota</taxon>
        <taxon>Metazoa</taxon>
        <taxon>Spiralia</taxon>
        <taxon>Lophotrochozoa</taxon>
        <taxon>Brachiopoda</taxon>
        <taxon>Linguliformea</taxon>
        <taxon>Lingulata</taxon>
        <taxon>Lingulida</taxon>
        <taxon>Linguloidea</taxon>
        <taxon>Lingulidae</taxon>
        <taxon>Lingula</taxon>
    </lineage>
</organism>
<dbReference type="PANTHER" id="PTHR33845:SF1">
    <property type="entry name" value="C2H2-TYPE DOMAIN-CONTAINING PROTEIN"/>
    <property type="match status" value="1"/>
</dbReference>
<dbReference type="InParanoid" id="A0A2R2MID1"/>
<dbReference type="AlphaFoldDB" id="A0A2R2MID1"/>
<dbReference type="KEGG" id="lak:106175518"/>
<keyword evidence="1" id="KW-1185">Reference proteome</keyword>
<dbReference type="OrthoDB" id="10045083at2759"/>
<dbReference type="PANTHER" id="PTHR33845">
    <property type="entry name" value="C2H2-TYPE DOMAIN-CONTAINING PROTEIN"/>
    <property type="match status" value="1"/>
</dbReference>
<sequence length="219" mass="24445">VTDLDLFHLFLTHKKHVLHLLTLEENVNHDGKRLSTERDKHRARSDNAGCYHCAHLWLAIPGISERPGIFIKNYCFSEAQRGKSVCDYKIAHMRTKMKSYVGAGNDILTAIDMKRAIDHGKDVVGCQAAVGDIDTSKQNHFRHKVKHVSMISEIEFHGGGLCMKSAYCIAPGQSISPAELQQAWDDGVHQSGYSAVIDFTVPSMGEGKIRYDAQKETPQ</sequence>